<dbReference type="Proteomes" id="UP001498398">
    <property type="component" value="Unassembled WGS sequence"/>
</dbReference>
<organism evidence="10 11">
    <name type="scientific">Marasmiellus scandens</name>
    <dbReference type="NCBI Taxonomy" id="2682957"/>
    <lineage>
        <taxon>Eukaryota</taxon>
        <taxon>Fungi</taxon>
        <taxon>Dikarya</taxon>
        <taxon>Basidiomycota</taxon>
        <taxon>Agaricomycotina</taxon>
        <taxon>Agaricomycetes</taxon>
        <taxon>Agaricomycetidae</taxon>
        <taxon>Agaricales</taxon>
        <taxon>Marasmiineae</taxon>
        <taxon>Omphalotaceae</taxon>
        <taxon>Marasmiellus</taxon>
    </lineage>
</organism>
<protein>
    <submittedName>
        <fullName evidence="10">Inner nuclear membrane protein enriched at telomere/subtelomere region</fullName>
    </submittedName>
</protein>
<feature type="domain" description="HeH/LEM" evidence="9">
    <location>
        <begin position="23"/>
        <end position="57"/>
    </location>
</feature>
<evidence type="ECO:0000256" key="3">
    <source>
        <dbReference type="ARBA" id="ARBA00022692"/>
    </source>
</evidence>
<name>A0ABR1JU70_9AGAR</name>
<evidence type="ECO:0000259" key="8">
    <source>
        <dbReference type="Pfam" id="PF09402"/>
    </source>
</evidence>
<accession>A0ABR1JU70</accession>
<feature type="region of interest" description="Disordered" evidence="7">
    <location>
        <begin position="89"/>
        <end position="302"/>
    </location>
</feature>
<comment type="caution">
    <text evidence="10">The sequence shown here is derived from an EMBL/GenBank/DDBJ whole genome shotgun (WGS) entry which is preliminary data.</text>
</comment>
<evidence type="ECO:0000313" key="11">
    <source>
        <dbReference type="Proteomes" id="UP001498398"/>
    </source>
</evidence>
<feature type="compositionally biased region" description="Acidic residues" evidence="7">
    <location>
        <begin position="316"/>
        <end position="345"/>
    </location>
</feature>
<dbReference type="InterPro" id="IPR025856">
    <property type="entry name" value="HeH/LEM_domain"/>
</dbReference>
<feature type="compositionally biased region" description="Acidic residues" evidence="7">
    <location>
        <begin position="153"/>
        <end position="162"/>
    </location>
</feature>
<comment type="subcellular location">
    <subcellularLocation>
        <location evidence="1">Nucleus inner membrane</location>
    </subcellularLocation>
</comment>
<evidence type="ECO:0000256" key="1">
    <source>
        <dbReference type="ARBA" id="ARBA00004540"/>
    </source>
</evidence>
<keyword evidence="3" id="KW-0812">Transmembrane</keyword>
<evidence type="ECO:0000313" key="10">
    <source>
        <dbReference type="EMBL" id="KAK7467115.1"/>
    </source>
</evidence>
<evidence type="ECO:0000259" key="9">
    <source>
        <dbReference type="Pfam" id="PF12949"/>
    </source>
</evidence>
<sequence>MSTRLTAAQLVAQGGYLEPDFEPSSLTVSQLLGILGYHNIVYPTPYTKPKLVQVFNDEIKKRASKLKKERMKKENSIASDEGIKDGITGELISGKAAPTRRSSRRLSRAPLDEVEETEAEPPRPDPPKRRRSSAQPRLGGTSRKSQLPVEPPVQEESEPEDDIPVRKVSKTKKADAAGRQSRRVSHADDSGWEDNNIFQSGAESSSPMRPSPVRAKPRRSTAPRKSRKSMSAPPQISPPSSPPKVSRFPVSPPQSRFEPELPDFGTPSTRRSSGMGVGPSTPLSPTMMTKEEEEGLEAAVSPRDYVDTVESVHFDDDGEEELGEEHEEEQEEERVEEEEEEEGEIDYNAVVQQRIADGGQDLALVESDDEENLALSKPTSPLAHVFRMMLFGVLVYLITDYKKESASIGYCDTGSNTNGILEDLRTTRHAIELCNKENRTTLYDNADSPACPLLPIIPFPRPDSCTPCPDHAMCSGHEVTCEKAYTLRPPLLLPFLPPPPKRTSEAFSLSLPPSELVWRAISELTDGLPGLGPVGIVPRCVEDPRRKRHIGVLGKAIESWLALERGTRLCTGDAERLIPENDGGEAKRWGLRLAELRDRARQAVGSDSDLAHLDDLFNEAVQQLLQWGGVLMSEDSSGERYLAHKTPSMSLTCQLTVKFRNFWVEWRATLAAIVSLIGAIWANRSRRAQKKVEGKRVAELVQIALETLRHQEMAHHTDPVTAPEPFLSSLQLRDLVLQDEHSVAARKRVWDQVEKVVESNANVRANLEELEGGDELRVWRWVGSAGRGRASLSLGDISAVVDPEEDLQE</sequence>
<dbReference type="Gene3D" id="1.10.10.1180">
    <property type="entry name" value="MAN1, winged-helix domain"/>
    <property type="match status" value="1"/>
</dbReference>
<feature type="compositionally biased region" description="Polar residues" evidence="7">
    <location>
        <begin position="196"/>
        <end position="208"/>
    </location>
</feature>
<proteinExistence type="predicted"/>
<keyword evidence="11" id="KW-1185">Reference proteome</keyword>
<keyword evidence="4" id="KW-1133">Transmembrane helix</keyword>
<keyword evidence="5" id="KW-0472">Membrane</keyword>
<dbReference type="PANTHER" id="PTHR47808:SF2">
    <property type="entry name" value="LEM DOMAIN-CONTAINING PROTEIN 2"/>
    <property type="match status" value="1"/>
</dbReference>
<dbReference type="Pfam" id="PF12949">
    <property type="entry name" value="HeH"/>
    <property type="match status" value="1"/>
</dbReference>
<evidence type="ECO:0000256" key="2">
    <source>
        <dbReference type="ARBA" id="ARBA00022553"/>
    </source>
</evidence>
<keyword evidence="2" id="KW-0597">Phosphoprotein</keyword>
<dbReference type="InterPro" id="IPR044780">
    <property type="entry name" value="Heh2/Src1"/>
</dbReference>
<dbReference type="PANTHER" id="PTHR47808">
    <property type="entry name" value="INNER NUCLEAR MEMBRANE PROTEIN HEH2-RELATED"/>
    <property type="match status" value="1"/>
</dbReference>
<feature type="domain" description="Man1/Src1-like C-terminal" evidence="8">
    <location>
        <begin position="390"/>
        <end position="784"/>
    </location>
</feature>
<dbReference type="EMBL" id="JBANRG010000004">
    <property type="protein sequence ID" value="KAK7467115.1"/>
    <property type="molecule type" value="Genomic_DNA"/>
</dbReference>
<evidence type="ECO:0000256" key="7">
    <source>
        <dbReference type="SAM" id="MobiDB-lite"/>
    </source>
</evidence>
<evidence type="ECO:0000256" key="6">
    <source>
        <dbReference type="ARBA" id="ARBA00023242"/>
    </source>
</evidence>
<dbReference type="InterPro" id="IPR018996">
    <property type="entry name" value="Man1/Src1-like_C"/>
</dbReference>
<gene>
    <name evidence="10" type="primary">SRC1</name>
    <name evidence="10" type="ORF">VKT23_004174</name>
</gene>
<feature type="region of interest" description="Disordered" evidence="7">
    <location>
        <begin position="316"/>
        <end position="346"/>
    </location>
</feature>
<dbReference type="CDD" id="cd12935">
    <property type="entry name" value="LEM_like"/>
    <property type="match status" value="1"/>
</dbReference>
<reference evidence="10 11" key="1">
    <citation type="submission" date="2024-01" db="EMBL/GenBank/DDBJ databases">
        <title>A draft genome for the cacao thread blight pathogen Marasmiellus scandens.</title>
        <authorList>
            <person name="Baruah I.K."/>
            <person name="Leung J."/>
            <person name="Bukari Y."/>
            <person name="Amoako-Attah I."/>
            <person name="Meinhardt L.W."/>
            <person name="Bailey B.A."/>
            <person name="Cohen S.P."/>
        </authorList>
    </citation>
    <scope>NUCLEOTIDE SEQUENCE [LARGE SCALE GENOMIC DNA]</scope>
    <source>
        <strain evidence="10 11">GH-19</strain>
    </source>
</reference>
<dbReference type="InterPro" id="IPR041885">
    <property type="entry name" value="MAN1_winged_helix_dom"/>
</dbReference>
<keyword evidence="6" id="KW-0539">Nucleus</keyword>
<evidence type="ECO:0000256" key="5">
    <source>
        <dbReference type="ARBA" id="ARBA00023136"/>
    </source>
</evidence>
<feature type="compositionally biased region" description="Basic residues" evidence="7">
    <location>
        <begin position="215"/>
        <end position="228"/>
    </location>
</feature>
<dbReference type="Pfam" id="PF09402">
    <property type="entry name" value="MSC"/>
    <property type="match status" value="1"/>
</dbReference>
<evidence type="ECO:0000256" key="4">
    <source>
        <dbReference type="ARBA" id="ARBA00022989"/>
    </source>
</evidence>